<feature type="transmembrane region" description="Helical" evidence="7">
    <location>
        <begin position="741"/>
        <end position="762"/>
    </location>
</feature>
<feature type="domain" description="ABC3 transporter permease C-terminal" evidence="8">
    <location>
        <begin position="654"/>
        <end position="765"/>
    </location>
</feature>
<comment type="caution">
    <text evidence="10">The sequence shown here is derived from an EMBL/GenBank/DDBJ whole genome shotgun (WGS) entry which is preliminary data.</text>
</comment>
<evidence type="ECO:0000256" key="2">
    <source>
        <dbReference type="ARBA" id="ARBA00022475"/>
    </source>
</evidence>
<dbReference type="RefSeq" id="WP_036413052.1">
    <property type="nucleotide sequence ID" value="NZ_LQOX01000004.1"/>
</dbReference>
<feature type="transmembrane region" description="Helical" evidence="7">
    <location>
        <begin position="701"/>
        <end position="721"/>
    </location>
</feature>
<evidence type="ECO:0000259" key="8">
    <source>
        <dbReference type="Pfam" id="PF02687"/>
    </source>
</evidence>
<dbReference type="Pfam" id="PF12704">
    <property type="entry name" value="MacB_PCD"/>
    <property type="match status" value="1"/>
</dbReference>
<dbReference type="Proteomes" id="UP000193738">
    <property type="component" value="Unassembled WGS sequence"/>
</dbReference>
<evidence type="ECO:0000256" key="4">
    <source>
        <dbReference type="ARBA" id="ARBA00022989"/>
    </source>
</evidence>
<accession>A0A1X1W1V2</accession>
<evidence type="ECO:0000256" key="7">
    <source>
        <dbReference type="SAM" id="Phobius"/>
    </source>
</evidence>
<feature type="domain" description="ABC3 transporter permease C-terminal" evidence="8">
    <location>
        <begin position="263"/>
        <end position="382"/>
    </location>
</feature>
<proteinExistence type="inferred from homology"/>
<feature type="transmembrane region" description="Helical" evidence="7">
    <location>
        <begin position="429"/>
        <end position="448"/>
    </location>
</feature>
<keyword evidence="4 7" id="KW-1133">Transmembrane helix</keyword>
<gene>
    <name evidence="10" type="ORF">AWC07_21260</name>
</gene>
<dbReference type="PANTHER" id="PTHR30287:SF2">
    <property type="entry name" value="BLL1001 PROTEIN"/>
    <property type="match status" value="1"/>
</dbReference>
<dbReference type="AlphaFoldDB" id="A0A1X1W1V2"/>
<keyword evidence="11" id="KW-1185">Reference proteome</keyword>
<feature type="transmembrane region" description="Helical" evidence="7">
    <location>
        <begin position="262"/>
        <end position="284"/>
    </location>
</feature>
<keyword evidence="3 7" id="KW-0812">Transmembrane</keyword>
<evidence type="ECO:0000256" key="3">
    <source>
        <dbReference type="ARBA" id="ARBA00022692"/>
    </source>
</evidence>
<feature type="transmembrane region" description="Helical" evidence="7">
    <location>
        <begin position="642"/>
        <end position="663"/>
    </location>
</feature>
<comment type="subcellular location">
    <subcellularLocation>
        <location evidence="1">Cell membrane</location>
        <topology evidence="1">Multi-pass membrane protein</topology>
    </subcellularLocation>
</comment>
<reference evidence="10 11" key="1">
    <citation type="submission" date="2016-01" db="EMBL/GenBank/DDBJ databases">
        <title>The new phylogeny of the genus Mycobacterium.</title>
        <authorList>
            <person name="Tarcisio F."/>
            <person name="Conor M."/>
            <person name="Antonella G."/>
            <person name="Elisabetta G."/>
            <person name="Giulia F.S."/>
            <person name="Sara T."/>
            <person name="Anna F."/>
            <person name="Clotilde B."/>
            <person name="Roberto B."/>
            <person name="Veronica D.S."/>
            <person name="Fabio R."/>
            <person name="Monica P."/>
            <person name="Olivier J."/>
            <person name="Enrico T."/>
            <person name="Nicola S."/>
        </authorList>
    </citation>
    <scope>NUCLEOTIDE SEQUENCE [LARGE SCALE GENOMIC DNA]</scope>
    <source>
        <strain evidence="10 11">DSM 43505</strain>
    </source>
</reference>
<dbReference type="InterPro" id="IPR025857">
    <property type="entry name" value="MacB_PCD"/>
</dbReference>
<organism evidence="10 11">
    <name type="scientific">Mycobacterium gastri</name>
    <dbReference type="NCBI Taxonomy" id="1777"/>
    <lineage>
        <taxon>Bacteria</taxon>
        <taxon>Bacillati</taxon>
        <taxon>Actinomycetota</taxon>
        <taxon>Actinomycetes</taxon>
        <taxon>Mycobacteriales</taxon>
        <taxon>Mycobacteriaceae</taxon>
        <taxon>Mycobacterium</taxon>
    </lineage>
</organism>
<dbReference type="EMBL" id="LQOX01000004">
    <property type="protein sequence ID" value="ORV80391.1"/>
    <property type="molecule type" value="Genomic_DNA"/>
</dbReference>
<dbReference type="PANTHER" id="PTHR30287">
    <property type="entry name" value="MEMBRANE COMPONENT OF PREDICTED ABC SUPERFAMILY METABOLITE UPTAKE TRANSPORTER"/>
    <property type="match status" value="1"/>
</dbReference>
<evidence type="ECO:0000259" key="9">
    <source>
        <dbReference type="Pfam" id="PF12704"/>
    </source>
</evidence>
<dbReference type="Pfam" id="PF02687">
    <property type="entry name" value="FtsX"/>
    <property type="match status" value="2"/>
</dbReference>
<feature type="transmembrane region" description="Helical" evidence="7">
    <location>
        <begin position="20"/>
        <end position="42"/>
    </location>
</feature>
<comment type="similarity">
    <text evidence="6">Belongs to the ABC-4 integral membrane protein family.</text>
</comment>
<dbReference type="STRING" id="1777.AWC07_21260"/>
<feature type="domain" description="MacB-like periplasmic core" evidence="9">
    <location>
        <begin position="428"/>
        <end position="618"/>
    </location>
</feature>
<name>A0A1X1W1V2_MYCGS</name>
<evidence type="ECO:0000256" key="6">
    <source>
        <dbReference type="ARBA" id="ARBA00038076"/>
    </source>
</evidence>
<evidence type="ECO:0000313" key="11">
    <source>
        <dbReference type="Proteomes" id="UP000193738"/>
    </source>
</evidence>
<dbReference type="GO" id="GO:0005886">
    <property type="term" value="C:plasma membrane"/>
    <property type="evidence" value="ECO:0007669"/>
    <property type="project" value="UniProtKB-SubCell"/>
</dbReference>
<dbReference type="InterPro" id="IPR003838">
    <property type="entry name" value="ABC3_permease_C"/>
</dbReference>
<feature type="transmembrane region" description="Helical" evidence="7">
    <location>
        <begin position="307"/>
        <end position="330"/>
    </location>
</feature>
<keyword evidence="5 7" id="KW-0472">Membrane</keyword>
<protein>
    <submittedName>
        <fullName evidence="10">Uncharacterized protein</fullName>
    </submittedName>
</protein>
<sequence length="776" mass="82146">MSRILLRKVRRDLWRQRSQFLAAAVVMGIGVAVFVGATDAYANLQQSFTRVYATQLLPDVVISGPGVFGLDEAARTLPGHPNVELRQQSDVSIRIKGRTLFGRAVGVPVANQPAVSKLAVRSGGLPPRGSLLVDEHVAAHYGLHPGDTIELLGPSGWRPVSVSGSAVSTEYLWPARSRAETVTTPEYFGVVFVPAPDMVQFAAGPADQLLAYARDRDQAPALVTAATELASSHAMVATSRDELPSYSFLHDGMESVGKFARLLPWVFLVAAVVGTQVLLSRLVAAQRAVIGTLSANGLSGRTILSHYLTYGVAVGLVGTMAGTIGGYVLGGWYTAQYTQALGLPQRATSLYPSSLLIGAIAGAAASALAAWAPARAASRVSPAEAMRIAPTSVRGGVSVAERLLPPLRRIPTRWRMTLRGITRNRRRTILTVAGVVASVCLVMVFAGMRDTVNGVIDRQYGEIELQDAQVITAAGAADAVADTLRADPQVAAAEPYTRLDVTVQVRNNRYDTLLIALPRATQMHRFPFGRSSRDLPPDGVVLGAGLRAILGVAAGDKIAITNAQKGIRLEQPVVGFADEPMSPVVYVAAEQVPALVPSGVLLKLAPGVNQDAKGQDVTTLRGVAAYVPTDSVSATIRKAFELYNVLVALTLLSAGVMSAALLYNAMSANVSERTGELSTLQAAGMDARLLGRLVAAENMTLVAIGLPAGLIAGTWLAESFLATYVTQGYQWHLMMHTTTPLLVTAGVLIASLLTLIPAFRVIGRMDVAKVVRERTL</sequence>
<feature type="transmembrane region" description="Helical" evidence="7">
    <location>
        <begin position="350"/>
        <end position="372"/>
    </location>
</feature>
<dbReference type="InterPro" id="IPR038766">
    <property type="entry name" value="Membrane_comp_ABC_pdt"/>
</dbReference>
<evidence type="ECO:0000256" key="5">
    <source>
        <dbReference type="ARBA" id="ARBA00023136"/>
    </source>
</evidence>
<evidence type="ECO:0000256" key="1">
    <source>
        <dbReference type="ARBA" id="ARBA00004651"/>
    </source>
</evidence>
<keyword evidence="2" id="KW-1003">Cell membrane</keyword>
<evidence type="ECO:0000313" key="10">
    <source>
        <dbReference type="EMBL" id="ORV80391.1"/>
    </source>
</evidence>